<proteinExistence type="predicted"/>
<evidence type="ECO:0000256" key="1">
    <source>
        <dbReference type="SAM" id="MobiDB-lite"/>
    </source>
</evidence>
<name>A0A2I0J4U9_PUNGR</name>
<sequence length="222" mass="24691">MADQTPNTPSPSDVLSDNTPTPNGQSVTFDLLSASTAYYLALSDSPGNHLTTYLLNGSNCLTYSRSMETALSAKNKWGFIDGTLVRPTKTDSIFSRRKVCDSMLYHLGVQHTHNGASSQRCRCKRGEADVGGPVGKILSQGNDAQIYQIKSEISLLKQEGRLLADYYSKLKGLWDELENYLGGHRCVPVLLPRRMPNREATRRPINSSWDLDRNSTLYDPPY</sequence>
<keyword evidence="4" id="KW-1185">Reference proteome</keyword>
<feature type="domain" description="Retrotransposon Copia-like N-terminal" evidence="2">
    <location>
        <begin position="43"/>
        <end position="87"/>
    </location>
</feature>
<evidence type="ECO:0000259" key="2">
    <source>
        <dbReference type="Pfam" id="PF14244"/>
    </source>
</evidence>
<organism evidence="3 4">
    <name type="scientific">Punica granatum</name>
    <name type="common">Pomegranate</name>
    <dbReference type="NCBI Taxonomy" id="22663"/>
    <lineage>
        <taxon>Eukaryota</taxon>
        <taxon>Viridiplantae</taxon>
        <taxon>Streptophyta</taxon>
        <taxon>Embryophyta</taxon>
        <taxon>Tracheophyta</taxon>
        <taxon>Spermatophyta</taxon>
        <taxon>Magnoliopsida</taxon>
        <taxon>eudicotyledons</taxon>
        <taxon>Gunneridae</taxon>
        <taxon>Pentapetalae</taxon>
        <taxon>rosids</taxon>
        <taxon>malvids</taxon>
        <taxon>Myrtales</taxon>
        <taxon>Lythraceae</taxon>
        <taxon>Punica</taxon>
    </lineage>
</organism>
<dbReference type="InterPro" id="IPR029472">
    <property type="entry name" value="Copia-like_N"/>
</dbReference>
<evidence type="ECO:0000313" key="3">
    <source>
        <dbReference type="EMBL" id="PKI51261.1"/>
    </source>
</evidence>
<dbReference type="Proteomes" id="UP000233551">
    <property type="component" value="Unassembled WGS sequence"/>
</dbReference>
<accession>A0A2I0J4U9</accession>
<protein>
    <recommendedName>
        <fullName evidence="2">Retrotransposon Copia-like N-terminal domain-containing protein</fullName>
    </recommendedName>
</protein>
<comment type="caution">
    <text evidence="3">The sequence shown here is derived from an EMBL/GenBank/DDBJ whole genome shotgun (WGS) entry which is preliminary data.</text>
</comment>
<feature type="region of interest" description="Disordered" evidence="1">
    <location>
        <begin position="1"/>
        <end position="22"/>
    </location>
</feature>
<gene>
    <name evidence="3" type="ORF">CRG98_028356</name>
</gene>
<reference evidence="3 4" key="1">
    <citation type="submission" date="2017-11" db="EMBL/GenBank/DDBJ databases">
        <title>De-novo sequencing of pomegranate (Punica granatum L.) genome.</title>
        <authorList>
            <person name="Akparov Z."/>
            <person name="Amiraslanov A."/>
            <person name="Hajiyeva S."/>
            <person name="Abbasov M."/>
            <person name="Kaur K."/>
            <person name="Hamwieh A."/>
            <person name="Solovyev V."/>
            <person name="Salamov A."/>
            <person name="Braich B."/>
            <person name="Kosarev P."/>
            <person name="Mahmoud A."/>
            <person name="Hajiyev E."/>
            <person name="Babayeva S."/>
            <person name="Izzatullayeva V."/>
            <person name="Mammadov A."/>
            <person name="Mammadov A."/>
            <person name="Sharifova S."/>
            <person name="Ojaghi J."/>
            <person name="Eynullazada K."/>
            <person name="Bayramov B."/>
            <person name="Abdulazimova A."/>
            <person name="Shahmuradov I."/>
        </authorList>
    </citation>
    <scope>NUCLEOTIDE SEQUENCE [LARGE SCALE GENOMIC DNA]</scope>
    <source>
        <strain evidence="4">cv. AG2017</strain>
        <tissue evidence="3">Leaf</tissue>
    </source>
</reference>
<evidence type="ECO:0000313" key="4">
    <source>
        <dbReference type="Proteomes" id="UP000233551"/>
    </source>
</evidence>
<dbReference type="PANTHER" id="PTHR37610">
    <property type="entry name" value="CCHC-TYPE DOMAIN-CONTAINING PROTEIN"/>
    <property type="match status" value="1"/>
</dbReference>
<dbReference type="EMBL" id="PGOL01002029">
    <property type="protein sequence ID" value="PKI51261.1"/>
    <property type="molecule type" value="Genomic_DNA"/>
</dbReference>
<dbReference type="Pfam" id="PF14244">
    <property type="entry name" value="Retrotran_gag_3"/>
    <property type="match status" value="1"/>
</dbReference>
<dbReference type="PANTHER" id="PTHR37610:SF40">
    <property type="entry name" value="OS01G0909600 PROTEIN"/>
    <property type="match status" value="1"/>
</dbReference>
<dbReference type="AlphaFoldDB" id="A0A2I0J4U9"/>